<proteinExistence type="predicted"/>
<feature type="transmembrane region" description="Helical" evidence="1">
    <location>
        <begin position="60"/>
        <end position="81"/>
    </location>
</feature>
<sequence length="279" mass="32467">MSVEYFQQYGRLDKILDMTFYVEIRERLDKLIIFFGVIWVTSSACDFIAWLLLFGILTPLVYSVAYLYLLIKMLTVLDLIAQVMQIEFRLRCIGDYIQDNYCMADKNKSFAEDCMYIDNWLYTKNGQPEAKTLKKALDVALNAGDEIKFLSKYYLLLIEQTAFINKMYGMRTLGAVEYFPVFSNLTRLLTCVAVIITLVDVCEKAYRQRERIFNSIDHYVIMGDPNNTVAAAMVKFRELVDLRPVTFHMAYFFRFDYSLLVSIASVVVTYTIIILQSVN</sequence>
<protein>
    <recommendedName>
        <fullName evidence="4">Gustatory receptor</fullName>
    </recommendedName>
</protein>
<keyword evidence="1" id="KW-0812">Transmembrane</keyword>
<evidence type="ECO:0000313" key="2">
    <source>
        <dbReference type="EMBL" id="CAH2048679.1"/>
    </source>
</evidence>
<keyword evidence="3" id="KW-1185">Reference proteome</keyword>
<dbReference type="EMBL" id="OW152830">
    <property type="protein sequence ID" value="CAH2048679.1"/>
    <property type="molecule type" value="Genomic_DNA"/>
</dbReference>
<evidence type="ECO:0008006" key="4">
    <source>
        <dbReference type="Google" id="ProtNLM"/>
    </source>
</evidence>
<keyword evidence="1" id="KW-0472">Membrane</keyword>
<evidence type="ECO:0000256" key="1">
    <source>
        <dbReference type="SAM" id="Phobius"/>
    </source>
</evidence>
<reference evidence="2" key="1">
    <citation type="submission" date="2022-03" db="EMBL/GenBank/DDBJ databases">
        <authorList>
            <person name="Martin H S."/>
        </authorList>
    </citation>
    <scope>NUCLEOTIDE SEQUENCE</scope>
</reference>
<name>A0ABN8I8I3_9NEOP</name>
<feature type="non-terminal residue" evidence="2">
    <location>
        <position position="1"/>
    </location>
</feature>
<evidence type="ECO:0000313" key="3">
    <source>
        <dbReference type="Proteomes" id="UP000837857"/>
    </source>
</evidence>
<feature type="transmembrane region" description="Helical" evidence="1">
    <location>
        <begin position="31"/>
        <end position="54"/>
    </location>
</feature>
<dbReference type="Proteomes" id="UP000837857">
    <property type="component" value="Chromosome 18"/>
</dbReference>
<gene>
    <name evidence="2" type="ORF">IPOD504_LOCUS6280</name>
</gene>
<organism evidence="2 3">
    <name type="scientific">Iphiclides podalirius</name>
    <name type="common">scarce swallowtail</name>
    <dbReference type="NCBI Taxonomy" id="110791"/>
    <lineage>
        <taxon>Eukaryota</taxon>
        <taxon>Metazoa</taxon>
        <taxon>Ecdysozoa</taxon>
        <taxon>Arthropoda</taxon>
        <taxon>Hexapoda</taxon>
        <taxon>Insecta</taxon>
        <taxon>Pterygota</taxon>
        <taxon>Neoptera</taxon>
        <taxon>Endopterygota</taxon>
        <taxon>Lepidoptera</taxon>
        <taxon>Glossata</taxon>
        <taxon>Ditrysia</taxon>
        <taxon>Papilionoidea</taxon>
        <taxon>Papilionidae</taxon>
        <taxon>Papilioninae</taxon>
        <taxon>Iphiclides</taxon>
    </lineage>
</organism>
<keyword evidence="1" id="KW-1133">Transmembrane helix</keyword>
<feature type="transmembrane region" description="Helical" evidence="1">
    <location>
        <begin position="257"/>
        <end position="278"/>
    </location>
</feature>
<accession>A0ABN8I8I3</accession>